<evidence type="ECO:0000259" key="4">
    <source>
        <dbReference type="Pfam" id="PF01494"/>
    </source>
</evidence>
<name>A0A419A6F6_9RHOB</name>
<evidence type="ECO:0000256" key="1">
    <source>
        <dbReference type="ARBA" id="ARBA00001974"/>
    </source>
</evidence>
<dbReference type="Pfam" id="PF21274">
    <property type="entry name" value="Rng_hyd_C"/>
    <property type="match status" value="1"/>
</dbReference>
<gene>
    <name evidence="5" type="ORF">D3P05_11095</name>
</gene>
<evidence type="ECO:0000313" key="5">
    <source>
        <dbReference type="EMBL" id="RJL14825.1"/>
    </source>
</evidence>
<evidence type="ECO:0000256" key="3">
    <source>
        <dbReference type="ARBA" id="ARBA00022827"/>
    </source>
</evidence>
<protein>
    <recommendedName>
        <fullName evidence="4">FAD-binding domain-containing protein</fullName>
    </recommendedName>
</protein>
<dbReference type="Proteomes" id="UP000283587">
    <property type="component" value="Unassembled WGS sequence"/>
</dbReference>
<dbReference type="Gene3D" id="3.50.50.60">
    <property type="entry name" value="FAD/NAD(P)-binding domain"/>
    <property type="match status" value="1"/>
</dbReference>
<dbReference type="AlphaFoldDB" id="A0A419A6F6"/>
<dbReference type="OrthoDB" id="9791689at2"/>
<proteinExistence type="predicted"/>
<sequence>MLPVSDIAVETSDKCRDGWLILHSGGGAHGPMVAWVPDGNGRGNHIMTKASRVIIVGAGPTGLSAAILLRQRGHDPVVLDRRPSLKGYPAAHVANTRTMEIMAEMGVGERIWNEGDTTALSSRVVWVESMAGREYGVLPIQGAAQDARGPLSRFRSVNIAQTHMEQILHERLIELGGSVRFGHRVTDARDTATGAEVTVEEGGETQVLDCDWLLGCDGAGSTVRRSVGIEMDGPPSIARFMTIYFHADIDRFREGRRALLYWIGGAEVRGVFISFDEAGRTWAMLVPIGDAKIEDFTDKDATAIINKAIGTFDVPVELDAVSSWNMSAQVATRYREGHVLLAGDACHRFPPTGGLGMNTGIQDAHNLVWKLDAVMAGRAAPSLLDSYQQERRPIAQRNTDQSVKNLMKMAAIDEALGVPTLAPIAPDAGKGPIRIHDDAVLGIDGDSAEAKARRAAVQAAVDDQAEHFAQGAGIDLGFAYAEGVLVADGSAPPSSAPTEYRPDAHPGARLPFSSADGGFATSTLGHVAPDAITLFAQGDQWQAVADEAAQAGFPVVLRRFGPGGLDLGPRAGELLGIGPRGAVAVRPDGHVLWRDAEGRSPETLTDAVRLCTGAA</sequence>
<dbReference type="PRINTS" id="PR00420">
    <property type="entry name" value="RNGMNOXGNASE"/>
</dbReference>
<dbReference type="PANTHER" id="PTHR43004:SF19">
    <property type="entry name" value="BINDING MONOOXYGENASE, PUTATIVE (JCVI)-RELATED"/>
    <property type="match status" value="1"/>
</dbReference>
<dbReference type="EMBL" id="QZEW01000040">
    <property type="protein sequence ID" value="RJL14825.1"/>
    <property type="molecule type" value="Genomic_DNA"/>
</dbReference>
<dbReference type="InterPro" id="IPR036188">
    <property type="entry name" value="FAD/NAD-bd_sf"/>
</dbReference>
<dbReference type="InterPro" id="IPR002938">
    <property type="entry name" value="FAD-bd"/>
</dbReference>
<accession>A0A419A6F6</accession>
<feature type="domain" description="FAD-binding" evidence="4">
    <location>
        <begin position="52"/>
        <end position="402"/>
    </location>
</feature>
<organism evidence="5 6">
    <name type="scientific">Paracoccus siganidrum</name>
    <dbReference type="NCBI Taxonomy" id="1276757"/>
    <lineage>
        <taxon>Bacteria</taxon>
        <taxon>Pseudomonadati</taxon>
        <taxon>Pseudomonadota</taxon>
        <taxon>Alphaproteobacteria</taxon>
        <taxon>Rhodobacterales</taxon>
        <taxon>Paracoccaceae</taxon>
        <taxon>Paracoccus</taxon>
    </lineage>
</organism>
<dbReference type="GO" id="GO:0016709">
    <property type="term" value="F:oxidoreductase activity, acting on paired donors, with incorporation or reduction of molecular oxygen, NAD(P)H as one donor, and incorporation of one atom of oxygen"/>
    <property type="evidence" value="ECO:0007669"/>
    <property type="project" value="UniProtKB-ARBA"/>
</dbReference>
<evidence type="ECO:0000256" key="2">
    <source>
        <dbReference type="ARBA" id="ARBA00022630"/>
    </source>
</evidence>
<comment type="caution">
    <text evidence="5">The sequence shown here is derived from an EMBL/GenBank/DDBJ whole genome shotgun (WGS) entry which is preliminary data.</text>
</comment>
<keyword evidence="6" id="KW-1185">Reference proteome</keyword>
<dbReference type="SUPFAM" id="SSF51905">
    <property type="entry name" value="FAD/NAD(P)-binding domain"/>
    <property type="match status" value="1"/>
</dbReference>
<dbReference type="GO" id="GO:0071949">
    <property type="term" value="F:FAD binding"/>
    <property type="evidence" value="ECO:0007669"/>
    <property type="project" value="InterPro"/>
</dbReference>
<dbReference type="PANTHER" id="PTHR43004">
    <property type="entry name" value="TRK SYSTEM POTASSIUM UPTAKE PROTEIN"/>
    <property type="match status" value="1"/>
</dbReference>
<dbReference type="Gene3D" id="3.40.30.120">
    <property type="match status" value="1"/>
</dbReference>
<comment type="cofactor">
    <cofactor evidence="1">
        <name>FAD</name>
        <dbReference type="ChEBI" id="CHEBI:57692"/>
    </cofactor>
</comment>
<dbReference type="Pfam" id="PF01494">
    <property type="entry name" value="FAD_binding_3"/>
    <property type="match status" value="1"/>
</dbReference>
<reference evidence="6" key="1">
    <citation type="submission" date="2018-09" db="EMBL/GenBank/DDBJ databases">
        <title>Paracoccus onubensis nov. sp. a moderate halophilic bacterium isolated from Gruta de las Maravillas (Aracena, Spain).</title>
        <authorList>
            <person name="Jurado V."/>
            <person name="Gutierrez-Patricio S."/>
            <person name="Gonzalez-Pimentel J.L."/>
            <person name="Miller A.Z."/>
            <person name="Laiz L."/>
            <person name="Saiz-Jimenez C."/>
        </authorList>
    </citation>
    <scope>NUCLEOTIDE SEQUENCE [LARGE SCALE GENOMIC DNA]</scope>
    <source>
        <strain evidence="6">DSM 26381</strain>
    </source>
</reference>
<dbReference type="Gene3D" id="3.30.9.10">
    <property type="entry name" value="D-Amino Acid Oxidase, subunit A, domain 2"/>
    <property type="match status" value="1"/>
</dbReference>
<keyword evidence="3" id="KW-0274">FAD</keyword>
<keyword evidence="2" id="KW-0285">Flavoprotein</keyword>
<dbReference type="InterPro" id="IPR050641">
    <property type="entry name" value="RIFMO-like"/>
</dbReference>
<evidence type="ECO:0000313" key="6">
    <source>
        <dbReference type="Proteomes" id="UP000283587"/>
    </source>
</evidence>